<dbReference type="InterPro" id="IPR054612">
    <property type="entry name" value="Phage_capsid-like_C"/>
</dbReference>
<dbReference type="Pfam" id="PF05065">
    <property type="entry name" value="Phage_capsid"/>
    <property type="match status" value="1"/>
</dbReference>
<comment type="subcellular location">
    <subcellularLocation>
        <location evidence="1">Virion</location>
    </subcellularLocation>
</comment>
<gene>
    <name evidence="3" type="ORF">SAMN05444000_12651</name>
</gene>
<reference evidence="4" key="1">
    <citation type="submission" date="2016-11" db="EMBL/GenBank/DDBJ databases">
        <authorList>
            <person name="Varghese N."/>
            <person name="Submissions S."/>
        </authorList>
    </citation>
    <scope>NUCLEOTIDE SEQUENCE [LARGE SCALE GENOMIC DNA]</scope>
    <source>
        <strain evidence="4">DSM 100564</strain>
    </source>
</reference>
<proteinExistence type="predicted"/>
<accession>A0A1M6RUX3</accession>
<organism evidence="3 4">
    <name type="scientific">Shimia gijangensis</name>
    <dbReference type="NCBI Taxonomy" id="1470563"/>
    <lineage>
        <taxon>Bacteria</taxon>
        <taxon>Pseudomonadati</taxon>
        <taxon>Pseudomonadota</taxon>
        <taxon>Alphaproteobacteria</taxon>
        <taxon>Rhodobacterales</taxon>
        <taxon>Roseobacteraceae</taxon>
    </lineage>
</organism>
<protein>
    <submittedName>
        <fullName evidence="3">Phage major capsid protein, HK97 family</fullName>
    </submittedName>
</protein>
<sequence length="382" mass="40954">MGELDLEYRTAETRYRAALVSEDTERREAGEELETRSDREWPEIMSGFELRQVALALDEGAALTGRTQEIVSELRSQGGYRGVPVPWEALEMRAGEAIAADNPDPISTRPIIERLFPTSVAAQMGGSMINIGTGETEWPVTTSAVTAGWQATETGNVPGPSAYTTLDRPMAPDHTLGIQMRITRKALKQSGAALEQAVRRDMNGAIQQELDRAVFLGSGASGEPTGLFDASWGLTSTAISAAPTWDAFRTEVTAFITANAANGPGSVNLMIRPEVWDTMDGAVWDSGSGITEWDRLQKNIGKTVMTHNALGDPAGAPLATDALLTTNAGGVPPFFVGTWGAVDLIRDPYSDAQSGGLRLTALTTIDNTISRTVQMRILTDIQ</sequence>
<dbReference type="SUPFAM" id="SSF56563">
    <property type="entry name" value="Major capsid protein gp5"/>
    <property type="match status" value="1"/>
</dbReference>
<keyword evidence="4" id="KW-1185">Reference proteome</keyword>
<evidence type="ECO:0000259" key="2">
    <source>
        <dbReference type="Pfam" id="PF05065"/>
    </source>
</evidence>
<dbReference type="InterPro" id="IPR024455">
    <property type="entry name" value="Phage_capsid"/>
</dbReference>
<dbReference type="STRING" id="1470563.SAMN05444000_12651"/>
<dbReference type="EMBL" id="FQZQ01000026">
    <property type="protein sequence ID" value="SHK36168.1"/>
    <property type="molecule type" value="Genomic_DNA"/>
</dbReference>
<feature type="domain" description="Phage capsid-like C-terminal" evidence="2">
    <location>
        <begin position="109"/>
        <end position="363"/>
    </location>
</feature>
<evidence type="ECO:0000313" key="4">
    <source>
        <dbReference type="Proteomes" id="UP000183982"/>
    </source>
</evidence>
<dbReference type="NCBIfam" id="TIGR01554">
    <property type="entry name" value="major_cap_HK97"/>
    <property type="match status" value="1"/>
</dbReference>
<evidence type="ECO:0000313" key="3">
    <source>
        <dbReference type="EMBL" id="SHK36168.1"/>
    </source>
</evidence>
<name>A0A1M6RUX3_9RHOB</name>
<dbReference type="Proteomes" id="UP000183982">
    <property type="component" value="Unassembled WGS sequence"/>
</dbReference>
<dbReference type="Gene3D" id="3.30.2400.10">
    <property type="entry name" value="Major capsid protein gp5"/>
    <property type="match status" value="1"/>
</dbReference>
<dbReference type="RefSeq" id="WP_073256059.1">
    <property type="nucleotide sequence ID" value="NZ_FQZQ01000026.1"/>
</dbReference>
<evidence type="ECO:0000256" key="1">
    <source>
        <dbReference type="ARBA" id="ARBA00004328"/>
    </source>
</evidence>
<dbReference type="AlphaFoldDB" id="A0A1M6RUX3"/>